<organism evidence="2 3">
    <name type="scientific">Corynebacterium crudilactis</name>
    <dbReference type="NCBI Taxonomy" id="1652495"/>
    <lineage>
        <taxon>Bacteria</taxon>
        <taxon>Bacillati</taxon>
        <taxon>Actinomycetota</taxon>
        <taxon>Actinomycetes</taxon>
        <taxon>Mycobacteriales</taxon>
        <taxon>Corynebacteriaceae</taxon>
        <taxon>Corynebacterium</taxon>
    </lineage>
</organism>
<feature type="transmembrane region" description="Helical" evidence="1">
    <location>
        <begin position="49"/>
        <end position="69"/>
    </location>
</feature>
<dbReference type="RefSeq" id="WP_066565086.1">
    <property type="nucleotide sequence ID" value="NZ_CP015622.1"/>
</dbReference>
<dbReference type="Proteomes" id="UP000076929">
    <property type="component" value="Chromosome"/>
</dbReference>
<dbReference type="STRING" id="1652495.ccrud_04730"/>
<reference evidence="2 3" key="1">
    <citation type="submission" date="2016-05" db="EMBL/GenBank/DDBJ databases">
        <title>Complete genome sequence of Corynebacterium crudilactis, a new Corynebacterium species isolated from raw cow's milk.</title>
        <authorList>
            <person name="Christian R."/>
            <person name="Zimmermann J."/>
            <person name="Lipski A."/>
            <person name="Kalinowski J."/>
        </authorList>
    </citation>
    <scope>NUCLEOTIDE SEQUENCE [LARGE SCALE GENOMIC DNA]</scope>
    <source>
        <strain evidence="2 3">JZ16</strain>
    </source>
</reference>
<dbReference type="AlphaFoldDB" id="A0A172QSB5"/>
<dbReference type="KEGG" id="ccjz:ccrud_04730"/>
<sequence length="83" mass="8927">MKKSVNSATKFLFTLSISIFFVLGFLIVGGQALGLIIQNSDLISSSYALLAKPSIAMAVIAGLMGYINYNTIDKSGFKEEDDD</sequence>
<dbReference type="OrthoDB" id="2892509at2"/>
<evidence type="ECO:0000313" key="3">
    <source>
        <dbReference type="Proteomes" id="UP000076929"/>
    </source>
</evidence>
<evidence type="ECO:0000313" key="2">
    <source>
        <dbReference type="EMBL" id="ANE03587.1"/>
    </source>
</evidence>
<keyword evidence="1" id="KW-0812">Transmembrane</keyword>
<keyword evidence="3" id="KW-1185">Reference proteome</keyword>
<protein>
    <submittedName>
        <fullName evidence="2">Uncharacterized protein</fullName>
    </submittedName>
</protein>
<name>A0A172QSB5_9CORY</name>
<proteinExistence type="predicted"/>
<accession>A0A172QSB5</accession>
<keyword evidence="1" id="KW-1133">Transmembrane helix</keyword>
<dbReference type="EMBL" id="CP015622">
    <property type="protein sequence ID" value="ANE03587.1"/>
    <property type="molecule type" value="Genomic_DNA"/>
</dbReference>
<gene>
    <name evidence="2" type="ORF">ccrud_04730</name>
</gene>
<keyword evidence="1" id="KW-0472">Membrane</keyword>
<evidence type="ECO:0000256" key="1">
    <source>
        <dbReference type="SAM" id="Phobius"/>
    </source>
</evidence>
<feature type="transmembrane region" description="Helical" evidence="1">
    <location>
        <begin position="12"/>
        <end position="37"/>
    </location>
</feature>